<proteinExistence type="predicted"/>
<name>A0A173UG64_9FIRM</name>
<dbReference type="OrthoDB" id="9786074at2"/>
<dbReference type="RefSeq" id="WP_055186434.1">
    <property type="nucleotide sequence ID" value="NZ_CYXN01000019.1"/>
</dbReference>
<reference evidence="2 3" key="1">
    <citation type="submission" date="2015-09" db="EMBL/GenBank/DDBJ databases">
        <authorList>
            <consortium name="Pathogen Informatics"/>
        </authorList>
    </citation>
    <scope>NUCLEOTIDE SEQUENCE [LARGE SCALE GENOMIC DNA]</scope>
    <source>
        <strain evidence="2 3">2789STDY5834970</strain>
    </source>
</reference>
<dbReference type="AlphaFoldDB" id="A0A173UG64"/>
<dbReference type="Gene3D" id="1.20.58.1290">
    <property type="entry name" value="CarD-like, C-terminal domain"/>
    <property type="match status" value="1"/>
</dbReference>
<protein>
    <submittedName>
        <fullName evidence="2">CarD-like/TRCF domain</fullName>
    </submittedName>
</protein>
<evidence type="ECO:0000313" key="3">
    <source>
        <dbReference type="Proteomes" id="UP000095649"/>
    </source>
</evidence>
<sequence>MSRFQAGALVVYGNLGVHEVEGVGLRRFCDETAREYYTLRPYFSDSHDRSYIPTEKEAALRPVTPAQQAEADLARIKAEKLPIPAGVQTALAEHYQALLHTNDFYQYLTLFKELGQKQTQQQSRGRKINAMDTYFYQMVERVLREELAVAFGESQQEAGRRLLEVLR</sequence>
<dbReference type="Proteomes" id="UP000095649">
    <property type="component" value="Unassembled WGS sequence"/>
</dbReference>
<gene>
    <name evidence="2" type="ORF">ERS852582_02040</name>
</gene>
<dbReference type="InterPro" id="IPR042215">
    <property type="entry name" value="CarD-like_C"/>
</dbReference>
<dbReference type="Pfam" id="PF02559">
    <property type="entry name" value="CarD_TRCF_RID"/>
    <property type="match status" value="1"/>
</dbReference>
<evidence type="ECO:0000259" key="1">
    <source>
        <dbReference type="Pfam" id="PF02559"/>
    </source>
</evidence>
<feature type="domain" description="CarD-like/TRCF RNAP-interacting" evidence="1">
    <location>
        <begin position="4"/>
        <end position="63"/>
    </location>
</feature>
<dbReference type="EMBL" id="CYXN01000019">
    <property type="protein sequence ID" value="CUN12568.1"/>
    <property type="molecule type" value="Genomic_DNA"/>
</dbReference>
<dbReference type="Gene3D" id="2.40.10.170">
    <property type="match status" value="1"/>
</dbReference>
<accession>A0A173UG64</accession>
<evidence type="ECO:0000313" key="2">
    <source>
        <dbReference type="EMBL" id="CUN12568.1"/>
    </source>
</evidence>
<dbReference type="InterPro" id="IPR003711">
    <property type="entry name" value="CarD-like/TRCF_RID"/>
</dbReference>
<organism evidence="2 3">
    <name type="scientific">Faecalibacterium prausnitzii</name>
    <dbReference type="NCBI Taxonomy" id="853"/>
    <lineage>
        <taxon>Bacteria</taxon>
        <taxon>Bacillati</taxon>
        <taxon>Bacillota</taxon>
        <taxon>Clostridia</taxon>
        <taxon>Eubacteriales</taxon>
        <taxon>Oscillospiraceae</taxon>
        <taxon>Faecalibacterium</taxon>
    </lineage>
</organism>